<dbReference type="InterPro" id="IPR049326">
    <property type="entry name" value="Rhodopsin_dom_fungi"/>
</dbReference>
<evidence type="ECO:0000256" key="5">
    <source>
        <dbReference type="ARBA" id="ARBA00038359"/>
    </source>
</evidence>
<feature type="transmembrane region" description="Helical" evidence="6">
    <location>
        <begin position="95"/>
        <end position="117"/>
    </location>
</feature>
<sequence>MAAGLNNTKLMVTGIIMSIFASLIFFTHIYLAVIRKRTFSWEDGWLTAAWMVFIVITSLYLNAGPVIFRLQDVSEGKIELYDTIMDDTLVVQKTFFVVTSGLWICLWLIKASLLCLYKRLMAGLKSYIILWWVVVFICVVTLAGAITSSMLSCSSMSAWFTPGACGTPRDVRAAYISLWYSYSVDVFTDLLVMFLPLGLIRNLQMHWRRKITIGALFCLGWVCIAVSTIRVTYLGHDNAAGQEFKQPSTSWLAVWGIVEAAIAVIIGCGPGLYREAKVLKSGGRLTYNQNYDYNPGGGYIKATSGRSRNKSGNGTLNDNEMMTYPRATVQINNRSDSEEDLFTERGNKNIMVTRSVVISQDEDQPHAK</sequence>
<comment type="caution">
    <text evidence="8">The sequence shown here is derived from an EMBL/GenBank/DDBJ whole genome shotgun (WGS) entry which is preliminary data.</text>
</comment>
<dbReference type="AlphaFoldDB" id="A0A9P7ZVV5"/>
<dbReference type="RefSeq" id="XP_046122710.1">
    <property type="nucleotide sequence ID" value="XM_046266946.1"/>
</dbReference>
<dbReference type="Pfam" id="PF20684">
    <property type="entry name" value="Fung_rhodopsin"/>
    <property type="match status" value="1"/>
</dbReference>
<evidence type="ECO:0000313" key="9">
    <source>
        <dbReference type="Proteomes" id="UP000887229"/>
    </source>
</evidence>
<accession>A0A9P7ZVV5</accession>
<feature type="transmembrane region" description="Helical" evidence="6">
    <location>
        <begin position="12"/>
        <end position="33"/>
    </location>
</feature>
<dbReference type="Proteomes" id="UP000887229">
    <property type="component" value="Unassembled WGS sequence"/>
</dbReference>
<feature type="transmembrane region" description="Helical" evidence="6">
    <location>
        <begin position="253"/>
        <end position="273"/>
    </location>
</feature>
<feature type="transmembrane region" description="Helical" evidence="6">
    <location>
        <begin position="211"/>
        <end position="233"/>
    </location>
</feature>
<evidence type="ECO:0000256" key="1">
    <source>
        <dbReference type="ARBA" id="ARBA00004141"/>
    </source>
</evidence>
<feature type="transmembrane region" description="Helical" evidence="6">
    <location>
        <begin position="45"/>
        <end position="63"/>
    </location>
</feature>
<reference evidence="8" key="1">
    <citation type="journal article" date="2021" name="IMA Fungus">
        <title>Genomic characterization of three marine fungi, including Emericellopsis atlantica sp. nov. with signatures of a generalist lifestyle and marine biomass degradation.</title>
        <authorList>
            <person name="Hagestad O.C."/>
            <person name="Hou L."/>
            <person name="Andersen J.H."/>
            <person name="Hansen E.H."/>
            <person name="Altermark B."/>
            <person name="Li C."/>
            <person name="Kuhnert E."/>
            <person name="Cox R.J."/>
            <person name="Crous P.W."/>
            <person name="Spatafora J.W."/>
            <person name="Lail K."/>
            <person name="Amirebrahimi M."/>
            <person name="Lipzen A."/>
            <person name="Pangilinan J."/>
            <person name="Andreopoulos W."/>
            <person name="Hayes R.D."/>
            <person name="Ng V."/>
            <person name="Grigoriev I.V."/>
            <person name="Jackson S.A."/>
            <person name="Sutton T.D.S."/>
            <person name="Dobson A.D.W."/>
            <person name="Rama T."/>
        </authorList>
    </citation>
    <scope>NUCLEOTIDE SEQUENCE</scope>
    <source>
        <strain evidence="8">TS7</strain>
    </source>
</reference>
<evidence type="ECO:0000259" key="7">
    <source>
        <dbReference type="Pfam" id="PF20684"/>
    </source>
</evidence>
<keyword evidence="3 6" id="KW-1133">Transmembrane helix</keyword>
<organism evidence="8 9">
    <name type="scientific">Emericellopsis atlantica</name>
    <dbReference type="NCBI Taxonomy" id="2614577"/>
    <lineage>
        <taxon>Eukaryota</taxon>
        <taxon>Fungi</taxon>
        <taxon>Dikarya</taxon>
        <taxon>Ascomycota</taxon>
        <taxon>Pezizomycotina</taxon>
        <taxon>Sordariomycetes</taxon>
        <taxon>Hypocreomycetidae</taxon>
        <taxon>Hypocreales</taxon>
        <taxon>Bionectriaceae</taxon>
        <taxon>Emericellopsis</taxon>
    </lineage>
</organism>
<evidence type="ECO:0000256" key="6">
    <source>
        <dbReference type="SAM" id="Phobius"/>
    </source>
</evidence>
<dbReference type="GO" id="GO:0016020">
    <property type="term" value="C:membrane"/>
    <property type="evidence" value="ECO:0007669"/>
    <property type="project" value="UniProtKB-SubCell"/>
</dbReference>
<feature type="transmembrane region" description="Helical" evidence="6">
    <location>
        <begin position="179"/>
        <end position="199"/>
    </location>
</feature>
<proteinExistence type="inferred from homology"/>
<evidence type="ECO:0000256" key="4">
    <source>
        <dbReference type="ARBA" id="ARBA00023136"/>
    </source>
</evidence>
<keyword evidence="2 6" id="KW-0812">Transmembrane</keyword>
<dbReference type="PANTHER" id="PTHR33048">
    <property type="entry name" value="PTH11-LIKE INTEGRAL MEMBRANE PROTEIN (AFU_ORTHOLOGUE AFUA_5G11245)"/>
    <property type="match status" value="1"/>
</dbReference>
<evidence type="ECO:0000256" key="2">
    <source>
        <dbReference type="ARBA" id="ARBA00022692"/>
    </source>
</evidence>
<name>A0A9P7ZVV5_9HYPO</name>
<comment type="similarity">
    <text evidence="5">Belongs to the SAT4 family.</text>
</comment>
<evidence type="ECO:0000256" key="3">
    <source>
        <dbReference type="ARBA" id="ARBA00022989"/>
    </source>
</evidence>
<keyword evidence="4 6" id="KW-0472">Membrane</keyword>
<keyword evidence="9" id="KW-1185">Reference proteome</keyword>
<feature type="domain" description="Rhodopsin" evidence="7">
    <location>
        <begin position="30"/>
        <end position="272"/>
    </location>
</feature>
<dbReference type="OrthoDB" id="444631at2759"/>
<dbReference type="InterPro" id="IPR052337">
    <property type="entry name" value="SAT4-like"/>
</dbReference>
<gene>
    <name evidence="8" type="ORF">F5Z01DRAFT_746174</name>
</gene>
<feature type="transmembrane region" description="Helical" evidence="6">
    <location>
        <begin position="129"/>
        <end position="151"/>
    </location>
</feature>
<evidence type="ECO:0000313" key="8">
    <source>
        <dbReference type="EMBL" id="KAG9258786.1"/>
    </source>
</evidence>
<protein>
    <recommendedName>
        <fullName evidence="7">Rhodopsin domain-containing protein</fullName>
    </recommendedName>
</protein>
<dbReference type="GeneID" id="70297849"/>
<dbReference type="PANTHER" id="PTHR33048:SF162">
    <property type="entry name" value="SATRATOXIN BIOSYNTHESIS SC1 CLUSTER PROTEIN 4"/>
    <property type="match status" value="1"/>
</dbReference>
<comment type="subcellular location">
    <subcellularLocation>
        <location evidence="1">Membrane</location>
        <topology evidence="1">Multi-pass membrane protein</topology>
    </subcellularLocation>
</comment>
<dbReference type="EMBL" id="MU251242">
    <property type="protein sequence ID" value="KAG9258786.1"/>
    <property type="molecule type" value="Genomic_DNA"/>
</dbReference>